<dbReference type="Pfam" id="PF18962">
    <property type="entry name" value="Por_Secre_tail"/>
    <property type="match status" value="1"/>
</dbReference>
<name>F4KSD2_HALH1</name>
<gene>
    <name evidence="2" type="ordered locus">Halhy_5510</name>
</gene>
<protein>
    <recommendedName>
        <fullName evidence="1">Secretion system C-terminal sorting domain-containing protein</fullName>
    </recommendedName>
</protein>
<proteinExistence type="predicted"/>
<dbReference type="InterPro" id="IPR026444">
    <property type="entry name" value="Secre_tail"/>
</dbReference>
<dbReference type="KEGG" id="hhy:Halhy_5510"/>
<organism evidence="2 3">
    <name type="scientific">Haliscomenobacter hydrossis (strain ATCC 27775 / DSM 1100 / LMG 10767 / O)</name>
    <dbReference type="NCBI Taxonomy" id="760192"/>
    <lineage>
        <taxon>Bacteria</taxon>
        <taxon>Pseudomonadati</taxon>
        <taxon>Bacteroidota</taxon>
        <taxon>Saprospiria</taxon>
        <taxon>Saprospirales</taxon>
        <taxon>Haliscomenobacteraceae</taxon>
        <taxon>Haliscomenobacter</taxon>
    </lineage>
</organism>
<sequence>MGVRVGVGLGVHQILLKVPSFATHDFSRGSHKHHHPMTLVVGKKQTMKNFFKSILCLTLLAFSASLFASSHREAPLIADDPLADNTDLYVFRSPDETGMITIIANFIPFQLPQGGPNYYNFGQNIRYEIHVDNNAAIPGDEITYRFTFKLVNEDPTTFFNIRLGKQNLKATYTLERSMDGGKSFQVIVRNGVVPPPNVGARSISSGVGLNSRYSDLVDKAITTSSTGEKIFCGTADDPFFVDLGGIFDLGDAPRQGAKARDGVKCFNVSTIAIQVPIRTLLKKGAFYLPKNILDPDYVIGVWASASRPALRTLSKGKETHTGDWVQVSRLGMPLTNEAVIPIGYKDYWNALTPYQELGDTLLDNFFYNPELALYMDDDLFGSAVPAFKQLRIQRKSLGSFDFGYGKDGLYGLKGNPALNGTALDDKVFGTLLLPGPGKARSVDLWPIFHTGAPNLPPYQLATGKGGNPLAPGKPFINNFLPNGGDMLRLNMAVPPTRRTDPNFSTLGLVQAAVLGLTAPKYKGNRSLEFIPNMDGFPNGRRLEDDVTRIELQAVSGVVLAAIGLWYDDFTGKNPVSTDLIDVLSYTTGVEKNDIAFKRTFPYVALPWAGDGKCGGTEVASTAATLANAQVGESSLLNIPKVVAAVYPNPIREDLTFNVKSQGENQIQIDLYDLNGRKISTITTGTVYEGENSIQAKLPLGLANGNYIARIIDKNGSVLQNVKLVKVN</sequence>
<reference evidence="2 3" key="1">
    <citation type="journal article" date="2011" name="Stand. Genomic Sci.">
        <title>Complete genome sequence of Haliscomenobacter hydrossis type strain (O).</title>
        <authorList>
            <consortium name="US DOE Joint Genome Institute (JGI-PGF)"/>
            <person name="Daligault H."/>
            <person name="Lapidus A."/>
            <person name="Zeytun A."/>
            <person name="Nolan M."/>
            <person name="Lucas S."/>
            <person name="Del Rio T.G."/>
            <person name="Tice H."/>
            <person name="Cheng J.F."/>
            <person name="Tapia R."/>
            <person name="Han C."/>
            <person name="Goodwin L."/>
            <person name="Pitluck S."/>
            <person name="Liolios K."/>
            <person name="Pagani I."/>
            <person name="Ivanova N."/>
            <person name="Huntemann M."/>
            <person name="Mavromatis K."/>
            <person name="Mikhailova N."/>
            <person name="Pati A."/>
            <person name="Chen A."/>
            <person name="Palaniappan K."/>
            <person name="Land M."/>
            <person name="Hauser L."/>
            <person name="Brambilla E.M."/>
            <person name="Rohde M."/>
            <person name="Verbarg S."/>
            <person name="Goker M."/>
            <person name="Bristow J."/>
            <person name="Eisen J.A."/>
            <person name="Markowitz V."/>
            <person name="Hugenholtz P."/>
            <person name="Kyrpides N.C."/>
            <person name="Klenk H.P."/>
            <person name="Woyke T."/>
        </authorList>
    </citation>
    <scope>NUCLEOTIDE SEQUENCE [LARGE SCALE GENOMIC DNA]</scope>
    <source>
        <strain evidence="3">ATCC 27775 / DSM 1100 / LMG 10767 / O</strain>
    </source>
</reference>
<dbReference type="EMBL" id="CP002691">
    <property type="protein sequence ID" value="AEE53335.1"/>
    <property type="molecule type" value="Genomic_DNA"/>
</dbReference>
<accession>F4KSD2</accession>
<dbReference type="HOGENOM" id="CLU_025722_0_0_10"/>
<dbReference type="Proteomes" id="UP000008461">
    <property type="component" value="Chromosome"/>
</dbReference>
<evidence type="ECO:0000313" key="3">
    <source>
        <dbReference type="Proteomes" id="UP000008461"/>
    </source>
</evidence>
<evidence type="ECO:0000313" key="2">
    <source>
        <dbReference type="EMBL" id="AEE53335.1"/>
    </source>
</evidence>
<dbReference type="eggNOG" id="ENOG502Z7P1">
    <property type="taxonomic scope" value="Bacteria"/>
</dbReference>
<dbReference type="InterPro" id="IPR025566">
    <property type="entry name" value="DUF4331"/>
</dbReference>
<dbReference type="NCBIfam" id="TIGR04183">
    <property type="entry name" value="Por_Secre_tail"/>
    <property type="match status" value="1"/>
</dbReference>
<reference key="2">
    <citation type="submission" date="2011-04" db="EMBL/GenBank/DDBJ databases">
        <title>Complete sequence of chromosome of Haliscomenobacter hydrossis DSM 1100.</title>
        <authorList>
            <consortium name="US DOE Joint Genome Institute (JGI-PGF)"/>
            <person name="Lucas S."/>
            <person name="Han J."/>
            <person name="Lapidus A."/>
            <person name="Bruce D."/>
            <person name="Goodwin L."/>
            <person name="Pitluck S."/>
            <person name="Peters L."/>
            <person name="Kyrpides N."/>
            <person name="Mavromatis K."/>
            <person name="Ivanova N."/>
            <person name="Ovchinnikova G."/>
            <person name="Pagani I."/>
            <person name="Daligault H."/>
            <person name="Detter J.C."/>
            <person name="Han C."/>
            <person name="Land M."/>
            <person name="Hauser L."/>
            <person name="Markowitz V."/>
            <person name="Cheng J.-F."/>
            <person name="Hugenholtz P."/>
            <person name="Woyke T."/>
            <person name="Wu D."/>
            <person name="Verbarg S."/>
            <person name="Frueling A."/>
            <person name="Brambilla E."/>
            <person name="Klenk H.-P."/>
            <person name="Eisen J.A."/>
        </authorList>
    </citation>
    <scope>NUCLEOTIDE SEQUENCE</scope>
    <source>
        <strain>DSM 1100</strain>
    </source>
</reference>
<dbReference type="Pfam" id="PF14224">
    <property type="entry name" value="DUF4331"/>
    <property type="match status" value="1"/>
</dbReference>
<dbReference type="AlphaFoldDB" id="F4KSD2"/>
<evidence type="ECO:0000259" key="1">
    <source>
        <dbReference type="Pfam" id="PF18962"/>
    </source>
</evidence>
<dbReference type="STRING" id="760192.Halhy_5510"/>
<feature type="domain" description="Secretion system C-terminal sorting" evidence="1">
    <location>
        <begin position="645"/>
        <end position="719"/>
    </location>
</feature>
<keyword evidence="3" id="KW-1185">Reference proteome</keyword>